<gene>
    <name evidence="3" type="ORF">KSX_50960</name>
</gene>
<dbReference type="Proteomes" id="UP000612362">
    <property type="component" value="Unassembled WGS sequence"/>
</dbReference>
<protein>
    <recommendedName>
        <fullName evidence="2">Cupin type-2 domain-containing protein</fullName>
    </recommendedName>
</protein>
<reference evidence="3" key="1">
    <citation type="submission" date="2020-10" db="EMBL/GenBank/DDBJ databases">
        <title>Taxonomic study of unclassified bacteria belonging to the class Ktedonobacteria.</title>
        <authorList>
            <person name="Yabe S."/>
            <person name="Wang C.M."/>
            <person name="Zheng Y."/>
            <person name="Sakai Y."/>
            <person name="Cavaletti L."/>
            <person name="Monciardini P."/>
            <person name="Donadio S."/>
        </authorList>
    </citation>
    <scope>NUCLEOTIDE SEQUENCE</scope>
    <source>
        <strain evidence="3">SOSP1-1</strain>
    </source>
</reference>
<dbReference type="EMBL" id="BNJF01000002">
    <property type="protein sequence ID" value="GHO46933.1"/>
    <property type="molecule type" value="Genomic_DNA"/>
</dbReference>
<dbReference type="InterPro" id="IPR014710">
    <property type="entry name" value="RmlC-like_jellyroll"/>
</dbReference>
<dbReference type="GO" id="GO:0046872">
    <property type="term" value="F:metal ion binding"/>
    <property type="evidence" value="ECO:0007669"/>
    <property type="project" value="UniProtKB-KW"/>
</dbReference>
<proteinExistence type="predicted"/>
<dbReference type="PANTHER" id="PTHR35848">
    <property type="entry name" value="OXALATE-BINDING PROTEIN"/>
    <property type="match status" value="1"/>
</dbReference>
<evidence type="ECO:0000256" key="1">
    <source>
        <dbReference type="ARBA" id="ARBA00022723"/>
    </source>
</evidence>
<evidence type="ECO:0000313" key="4">
    <source>
        <dbReference type="Proteomes" id="UP000612362"/>
    </source>
</evidence>
<dbReference type="InterPro" id="IPR051610">
    <property type="entry name" value="GPI/OXD"/>
</dbReference>
<feature type="domain" description="Cupin type-2" evidence="2">
    <location>
        <begin position="2"/>
        <end position="55"/>
    </location>
</feature>
<keyword evidence="1" id="KW-0479">Metal-binding</keyword>
<comment type="caution">
    <text evidence="3">The sequence shown here is derived from an EMBL/GenBank/DDBJ whole genome shotgun (WGS) entry which is preliminary data.</text>
</comment>
<sequence>MHPNCEELFYVIAGECDHKLGNEIFHLTPGSVIRIPRGVPHWAQCTSEEPLTAVVSFSNPDRHTENLEEGDIA</sequence>
<dbReference type="Pfam" id="PF07883">
    <property type="entry name" value="Cupin_2"/>
    <property type="match status" value="1"/>
</dbReference>
<dbReference type="AlphaFoldDB" id="A0A8J3MUT6"/>
<dbReference type="InterPro" id="IPR013096">
    <property type="entry name" value="Cupin_2"/>
</dbReference>
<accession>A0A8J3MUT6</accession>
<dbReference type="Gene3D" id="2.60.120.10">
    <property type="entry name" value="Jelly Rolls"/>
    <property type="match status" value="1"/>
</dbReference>
<dbReference type="InterPro" id="IPR011051">
    <property type="entry name" value="RmlC_Cupin_sf"/>
</dbReference>
<evidence type="ECO:0000259" key="2">
    <source>
        <dbReference type="Pfam" id="PF07883"/>
    </source>
</evidence>
<organism evidence="3 4">
    <name type="scientific">Ktedonospora formicarum</name>
    <dbReference type="NCBI Taxonomy" id="2778364"/>
    <lineage>
        <taxon>Bacteria</taxon>
        <taxon>Bacillati</taxon>
        <taxon>Chloroflexota</taxon>
        <taxon>Ktedonobacteria</taxon>
        <taxon>Ktedonobacterales</taxon>
        <taxon>Ktedonobacteraceae</taxon>
        <taxon>Ktedonospora</taxon>
    </lineage>
</organism>
<evidence type="ECO:0000313" key="3">
    <source>
        <dbReference type="EMBL" id="GHO46933.1"/>
    </source>
</evidence>
<keyword evidence="4" id="KW-1185">Reference proteome</keyword>
<name>A0A8J3MUT6_9CHLR</name>
<dbReference type="SUPFAM" id="SSF51182">
    <property type="entry name" value="RmlC-like cupins"/>
    <property type="match status" value="1"/>
</dbReference>